<evidence type="ECO:0000256" key="3">
    <source>
        <dbReference type="ARBA" id="ARBA00017941"/>
    </source>
</evidence>
<dbReference type="Pfam" id="PF06429">
    <property type="entry name" value="Flg_bbr_C"/>
    <property type="match status" value="1"/>
</dbReference>
<feature type="domain" description="Flagellar basal-body/hook protein C-terminal" evidence="9">
    <location>
        <begin position="90"/>
        <end position="132"/>
    </location>
</feature>
<dbReference type="GO" id="GO:0030694">
    <property type="term" value="C:bacterial-type flagellum basal body, rod"/>
    <property type="evidence" value="ECO:0007669"/>
    <property type="project" value="UniProtKB-UniRule"/>
</dbReference>
<dbReference type="Pfam" id="PF00460">
    <property type="entry name" value="Flg_bb_rod"/>
    <property type="match status" value="1"/>
</dbReference>
<proteinExistence type="inferred from homology"/>
<keyword evidence="11" id="KW-1185">Reference proteome</keyword>
<accession>A0A5J6ML24</accession>
<evidence type="ECO:0000256" key="4">
    <source>
        <dbReference type="ARBA" id="ARBA00023143"/>
    </source>
</evidence>
<gene>
    <name evidence="10" type="primary">flgC</name>
    <name evidence="10" type="ORF">FRZ44_35230</name>
</gene>
<feature type="region of interest" description="Disordered" evidence="7">
    <location>
        <begin position="72"/>
        <end position="91"/>
    </location>
</feature>
<dbReference type="Proteomes" id="UP000326202">
    <property type="component" value="Chromosome"/>
</dbReference>
<evidence type="ECO:0000259" key="9">
    <source>
        <dbReference type="Pfam" id="PF06429"/>
    </source>
</evidence>
<evidence type="ECO:0000256" key="1">
    <source>
        <dbReference type="ARBA" id="ARBA00004117"/>
    </source>
</evidence>
<dbReference type="InterPro" id="IPR010930">
    <property type="entry name" value="Flg_bb/hook_C_dom"/>
</dbReference>
<dbReference type="PANTHER" id="PTHR30435">
    <property type="entry name" value="FLAGELLAR PROTEIN"/>
    <property type="match status" value="1"/>
</dbReference>
<dbReference type="GO" id="GO:0071978">
    <property type="term" value="P:bacterial-type flagellum-dependent swarming motility"/>
    <property type="evidence" value="ECO:0007669"/>
    <property type="project" value="TreeGrafter"/>
</dbReference>
<keyword evidence="10" id="KW-0966">Cell projection</keyword>
<dbReference type="AlphaFoldDB" id="A0A5J6ML24"/>
<keyword evidence="4 6" id="KW-0975">Bacterial flagellum</keyword>
<dbReference type="PROSITE" id="PS00588">
    <property type="entry name" value="FLAGELLA_BB_ROD"/>
    <property type="match status" value="1"/>
</dbReference>
<comment type="subcellular location">
    <subcellularLocation>
        <location evidence="1 6">Bacterial flagellum basal body</location>
    </subcellularLocation>
</comment>
<evidence type="ECO:0000256" key="5">
    <source>
        <dbReference type="ARBA" id="ARBA00025933"/>
    </source>
</evidence>
<dbReference type="InterPro" id="IPR001444">
    <property type="entry name" value="Flag_bb_rod_N"/>
</dbReference>
<dbReference type="KEGG" id="htq:FRZ44_35230"/>
<evidence type="ECO:0000256" key="2">
    <source>
        <dbReference type="ARBA" id="ARBA00009677"/>
    </source>
</evidence>
<comment type="subunit">
    <text evidence="5 6">The basal body constitutes a major portion of the flagellar organelle and consists of four rings (L,P,S, and M) mounted on a central rod. The rod consists of about 26 subunits of FlgG in the distal portion, and FlgB, FlgC and FlgF are thought to build up the proximal portion of the rod with about 6 subunits each.</text>
</comment>
<evidence type="ECO:0000256" key="6">
    <source>
        <dbReference type="RuleBase" id="RU362062"/>
    </source>
</evidence>
<evidence type="ECO:0000313" key="10">
    <source>
        <dbReference type="EMBL" id="QEX18218.1"/>
    </source>
</evidence>
<dbReference type="InterPro" id="IPR006299">
    <property type="entry name" value="FlgC"/>
</dbReference>
<keyword evidence="10" id="KW-0282">Flagellum</keyword>
<reference evidence="10 11" key="1">
    <citation type="submission" date="2019-08" db="EMBL/GenBank/DDBJ databases">
        <title>Hyperibacter terrae gen. nov., sp. nov. and Hyperibacter viscosus sp. nov., two new members in the family Rhodospirillaceae isolated from the rhizosphere of Hypericum perforatum.</title>
        <authorList>
            <person name="Noviana Z."/>
        </authorList>
    </citation>
    <scope>NUCLEOTIDE SEQUENCE [LARGE SCALE GENOMIC DNA]</scope>
    <source>
        <strain evidence="10 11">R5913</strain>
    </source>
</reference>
<dbReference type="NCBIfam" id="TIGR01395">
    <property type="entry name" value="FlgC"/>
    <property type="match status" value="1"/>
</dbReference>
<organism evidence="10 11">
    <name type="scientific">Hypericibacter terrae</name>
    <dbReference type="NCBI Taxonomy" id="2602015"/>
    <lineage>
        <taxon>Bacteria</taxon>
        <taxon>Pseudomonadati</taxon>
        <taxon>Pseudomonadota</taxon>
        <taxon>Alphaproteobacteria</taxon>
        <taxon>Rhodospirillales</taxon>
        <taxon>Dongiaceae</taxon>
        <taxon>Hypericibacter</taxon>
    </lineage>
</organism>
<evidence type="ECO:0000313" key="11">
    <source>
        <dbReference type="Proteomes" id="UP000326202"/>
    </source>
</evidence>
<evidence type="ECO:0000256" key="7">
    <source>
        <dbReference type="SAM" id="MobiDB-lite"/>
    </source>
</evidence>
<sequence length="135" mass="14943">MDLTDSLKISASGLKAQGTRLRIIAENLANADSTSKSAGGDPYRRKVVTFRNVLDRELGVDMVETNKPALDKTPFETRYDPSNPGADDKGYVKLPNVNTLIELADMREAERSYEANLKAIEASRTMLQKAIDILR</sequence>
<name>A0A5J6ML24_9PROT</name>
<dbReference type="InterPro" id="IPR019776">
    <property type="entry name" value="Flagellar_basal_body_rod_CS"/>
</dbReference>
<comment type="similarity">
    <text evidence="2">Belongs to the flagella basal body rod proteins family.</text>
</comment>
<dbReference type="RefSeq" id="WP_151178404.1">
    <property type="nucleotide sequence ID" value="NZ_CP042906.1"/>
</dbReference>
<protein>
    <recommendedName>
        <fullName evidence="3 6">Flagellar basal-body rod protein FlgC</fullName>
    </recommendedName>
</protein>
<evidence type="ECO:0000259" key="8">
    <source>
        <dbReference type="Pfam" id="PF00460"/>
    </source>
</evidence>
<dbReference type="EMBL" id="CP042906">
    <property type="protein sequence ID" value="QEX18218.1"/>
    <property type="molecule type" value="Genomic_DNA"/>
</dbReference>
<keyword evidence="10" id="KW-0969">Cilium</keyword>
<feature type="domain" description="Flagellar basal body rod protein N-terminal" evidence="8">
    <location>
        <begin position="8"/>
        <end position="34"/>
    </location>
</feature>
<dbReference type="PANTHER" id="PTHR30435:SF2">
    <property type="entry name" value="FLAGELLAR BASAL-BODY ROD PROTEIN FLGC"/>
    <property type="match status" value="1"/>
</dbReference>
<dbReference type="OrthoDB" id="9813951at2"/>